<name>A0A452R3G9_URSAM</name>
<feature type="transmembrane region" description="Helical" evidence="8">
    <location>
        <begin position="458"/>
        <end position="476"/>
    </location>
</feature>
<dbReference type="GO" id="GO:0046983">
    <property type="term" value="F:protein dimerization activity"/>
    <property type="evidence" value="ECO:0007669"/>
    <property type="project" value="InterPro"/>
</dbReference>
<evidence type="ECO:0000259" key="10">
    <source>
        <dbReference type="Pfam" id="PF16178"/>
    </source>
</evidence>
<feature type="transmembrane region" description="Helical" evidence="8">
    <location>
        <begin position="410"/>
        <end position="431"/>
    </location>
</feature>
<evidence type="ECO:0000256" key="8">
    <source>
        <dbReference type="RuleBase" id="RU280814"/>
    </source>
</evidence>
<keyword evidence="4 8" id="KW-0812">Transmembrane</keyword>
<dbReference type="OMA" id="PYAVREQ"/>
<proteinExistence type="inferred from homology"/>
<comment type="caution">
    <text evidence="8">Lacks conserved residue(s) required for the propagation of feature annotation.</text>
</comment>
<accession>A0A452R3G9</accession>
<reference evidence="12" key="1">
    <citation type="submission" date="2016-06" db="EMBL/GenBank/DDBJ databases">
        <title>De novo assembly and RNA-Seq shows season-dependent expression and editing in black bear kidneys.</title>
        <authorList>
            <person name="Korstanje R."/>
            <person name="Srivastava A."/>
            <person name="Sarsani V.K."/>
            <person name="Sheehan S.M."/>
            <person name="Seger R.L."/>
            <person name="Barter M.E."/>
            <person name="Lindqvist C."/>
            <person name="Brody L.C."/>
            <person name="Mullikin J.C."/>
        </authorList>
    </citation>
    <scope>NUCLEOTIDE SEQUENCE [LARGE SCALE GENOMIC DNA]</scope>
</reference>
<dbReference type="GO" id="GO:0061589">
    <property type="term" value="P:calcium activated phosphatidylserine scrambling"/>
    <property type="evidence" value="ECO:0007669"/>
    <property type="project" value="TreeGrafter"/>
</dbReference>
<dbReference type="GO" id="GO:0005254">
    <property type="term" value="F:chloride channel activity"/>
    <property type="evidence" value="ECO:0007669"/>
    <property type="project" value="TreeGrafter"/>
</dbReference>
<reference evidence="11" key="2">
    <citation type="submission" date="2025-08" db="UniProtKB">
        <authorList>
            <consortium name="Ensembl"/>
        </authorList>
    </citation>
    <scope>IDENTIFICATION</scope>
</reference>
<reference evidence="11" key="3">
    <citation type="submission" date="2025-09" db="UniProtKB">
        <authorList>
            <consortium name="Ensembl"/>
        </authorList>
    </citation>
    <scope>IDENTIFICATION</scope>
</reference>
<dbReference type="Ensembl" id="ENSUAMT00000014486.1">
    <property type="protein sequence ID" value="ENSUAMP00000012909.1"/>
    <property type="gene ID" value="ENSUAMG00000009746.1"/>
</dbReference>
<comment type="subcellular location">
    <subcellularLocation>
        <location evidence="1">Cell membrane</location>
        <topology evidence="1">Multi-pass membrane protein</topology>
    </subcellularLocation>
    <subcellularLocation>
        <location evidence="8">Membrane</location>
        <topology evidence="8">Multi-pass membrane protein</topology>
    </subcellularLocation>
</comment>
<dbReference type="GeneTree" id="ENSGT00940000158969"/>
<protein>
    <recommendedName>
        <fullName evidence="8">Anoctamin</fullName>
    </recommendedName>
</protein>
<dbReference type="PANTHER" id="PTHR12308">
    <property type="entry name" value="ANOCTAMIN"/>
    <property type="match status" value="1"/>
</dbReference>
<evidence type="ECO:0000256" key="3">
    <source>
        <dbReference type="ARBA" id="ARBA00022475"/>
    </source>
</evidence>
<gene>
    <name evidence="11" type="primary">ANO6</name>
</gene>
<dbReference type="InterPro" id="IPR007632">
    <property type="entry name" value="Anoctamin"/>
</dbReference>
<comment type="similarity">
    <text evidence="2 8">Belongs to the anoctamin family.</text>
</comment>
<dbReference type="InterPro" id="IPR049452">
    <property type="entry name" value="Anoctamin_TM"/>
</dbReference>
<evidence type="ECO:0000256" key="5">
    <source>
        <dbReference type="ARBA" id="ARBA00022989"/>
    </source>
</evidence>
<feature type="domain" description="Anoctamin transmembrane" evidence="9">
    <location>
        <begin position="184"/>
        <end position="774"/>
    </location>
</feature>
<keyword evidence="12" id="KW-1185">Reference proteome</keyword>
<sequence length="814" mass="94832">MCDGLHLEATRSILDDKLVFVKVHAPWEVLCTYAEIMHIKLPLKPNDLKTRSSAFGNFSWFTKVLQVDESIIKPEQEFFTAPFEKNRMNDFYIQDRDTFFNPATRSRIVYFILSRVMYQVRDNVKKFGINRLVSSGIYKAAFPLHDCNFSHKSEDLSCPSERYLLYREWAHPRSIYKKQPLDLIRKYYGEKIGIYFAWLGYYTQMLFLAAVVGVACFLYGYFNQNNCTWSKEVCDPDIGGKIIMCPQCDEHCSFWNLNITCEGICMLWKTHVQDNVTTDEPRAPVLSLLVTLFLEFWKRRQAELEYEWDTVELQQEEQPRPEYEAQCTHVVINEITQVKRTLWRWGSFLSVKLLVNLMLLCSFCFQILLIIASVIGIIVYRLSVFIVFSTELPETLNGTVSIQKYLTPQTATSITASLISFVIIMILNIIYEKVAIMITNFELPRTQTDYENSLTMKMFLFQFVNYYSSCFYIAFFKGKFVGYPGDPVYWLGKYRNEECDPGGCLLELTTQLTIIMGGKAIWNNIQEVLLPWVKNLIGRCRTVSSAEKISPRWEQDYHLQLMGKLGLFYEYLEMIIQFGFVTLFVASFPLAPLLALVNNILEIRVDAWKMTTQYRRMVPEKAQDIGAWQPIMQGIAILAVVTNAMIIAFTSDMIPRLVYYWSFSVPPYGNHTHYTMEGYINSTLSIFNVADFKNQSKGNPDPKAVIPTTCRYRDFRNPPGHEQQYKHNIYYWHVIAAKLAFIIVMEHLIYSVKFFVSYAIPDVSKSTKSKIKREKYLTQKLLRENHLKDMTKNMGVIAERMVEVVDNNLRPKSE</sequence>
<dbReference type="Pfam" id="PF16178">
    <property type="entry name" value="Anoct_dimer"/>
    <property type="match status" value="1"/>
</dbReference>
<feature type="transmembrane region" description="Helical" evidence="8">
    <location>
        <begin position="367"/>
        <end position="390"/>
    </location>
</feature>
<keyword evidence="5 8" id="KW-1133">Transmembrane helix</keyword>
<dbReference type="Pfam" id="PF04547">
    <property type="entry name" value="Anoctamin"/>
    <property type="match status" value="1"/>
</dbReference>
<dbReference type="GO" id="GO:0061590">
    <property type="term" value="P:calcium activated phosphatidylcholine scrambling"/>
    <property type="evidence" value="ECO:0007669"/>
    <property type="project" value="TreeGrafter"/>
</dbReference>
<evidence type="ECO:0000256" key="1">
    <source>
        <dbReference type="ARBA" id="ARBA00004651"/>
    </source>
</evidence>
<feature type="domain" description="Anoctamin dimerisation" evidence="10">
    <location>
        <begin position="3"/>
        <end position="181"/>
    </location>
</feature>
<evidence type="ECO:0000259" key="9">
    <source>
        <dbReference type="Pfam" id="PF04547"/>
    </source>
</evidence>
<dbReference type="PANTHER" id="PTHR12308:SF21">
    <property type="entry name" value="ANOCTAMIN-6"/>
    <property type="match status" value="1"/>
</dbReference>
<feature type="transmembrane region" description="Helical" evidence="8">
    <location>
        <begin position="575"/>
        <end position="601"/>
    </location>
</feature>
<evidence type="ECO:0000256" key="7">
    <source>
        <dbReference type="ARBA" id="ARBA00023180"/>
    </source>
</evidence>
<evidence type="ECO:0000313" key="11">
    <source>
        <dbReference type="Ensembl" id="ENSUAMP00000012909.1"/>
    </source>
</evidence>
<dbReference type="AlphaFoldDB" id="A0A452R3G9"/>
<feature type="transmembrane region" description="Helical" evidence="8">
    <location>
        <begin position="625"/>
        <end position="649"/>
    </location>
</feature>
<feature type="transmembrane region" description="Helical" evidence="8">
    <location>
        <begin position="729"/>
        <end position="750"/>
    </location>
</feature>
<dbReference type="GO" id="GO:0005886">
    <property type="term" value="C:plasma membrane"/>
    <property type="evidence" value="ECO:0007669"/>
    <property type="project" value="UniProtKB-SubCell"/>
</dbReference>
<dbReference type="InterPro" id="IPR032394">
    <property type="entry name" value="Anoct_dimer"/>
</dbReference>
<evidence type="ECO:0000256" key="6">
    <source>
        <dbReference type="ARBA" id="ARBA00023136"/>
    </source>
</evidence>
<dbReference type="Proteomes" id="UP000291022">
    <property type="component" value="Unassembled WGS sequence"/>
</dbReference>
<evidence type="ECO:0000313" key="12">
    <source>
        <dbReference type="Proteomes" id="UP000291022"/>
    </source>
</evidence>
<feature type="transmembrane region" description="Helical" evidence="8">
    <location>
        <begin position="195"/>
        <end position="222"/>
    </location>
</feature>
<keyword evidence="7" id="KW-0325">Glycoprotein</keyword>
<evidence type="ECO:0000256" key="4">
    <source>
        <dbReference type="ARBA" id="ARBA00022692"/>
    </source>
</evidence>
<keyword evidence="3" id="KW-1003">Cell membrane</keyword>
<organism evidence="11 12">
    <name type="scientific">Ursus americanus</name>
    <name type="common">American black bear</name>
    <name type="synonym">Euarctos americanus</name>
    <dbReference type="NCBI Taxonomy" id="9643"/>
    <lineage>
        <taxon>Eukaryota</taxon>
        <taxon>Metazoa</taxon>
        <taxon>Chordata</taxon>
        <taxon>Craniata</taxon>
        <taxon>Vertebrata</taxon>
        <taxon>Euteleostomi</taxon>
        <taxon>Mammalia</taxon>
        <taxon>Eutheria</taxon>
        <taxon>Laurasiatheria</taxon>
        <taxon>Carnivora</taxon>
        <taxon>Caniformia</taxon>
        <taxon>Ursidae</taxon>
        <taxon>Ursus</taxon>
    </lineage>
</organism>
<keyword evidence="6 8" id="KW-0472">Membrane</keyword>
<evidence type="ECO:0000256" key="2">
    <source>
        <dbReference type="ARBA" id="ARBA00009671"/>
    </source>
</evidence>